<dbReference type="OrthoDB" id="7987889at2"/>
<organism evidence="2 3">
    <name type="scientific">Methylobacterium variabile</name>
    <dbReference type="NCBI Taxonomy" id="298794"/>
    <lineage>
        <taxon>Bacteria</taxon>
        <taxon>Pseudomonadati</taxon>
        <taxon>Pseudomonadota</taxon>
        <taxon>Alphaproteobacteria</taxon>
        <taxon>Hyphomicrobiales</taxon>
        <taxon>Methylobacteriaceae</taxon>
        <taxon>Methylobacterium</taxon>
    </lineage>
</organism>
<comment type="caution">
    <text evidence="2">The sequence shown here is derived from an EMBL/GenBank/DDBJ whole genome shotgun (WGS) entry which is preliminary data.</text>
</comment>
<feature type="signal peptide" evidence="1">
    <location>
        <begin position="1"/>
        <end position="20"/>
    </location>
</feature>
<keyword evidence="3" id="KW-1185">Reference proteome</keyword>
<dbReference type="PATRIC" id="fig|298794.3.peg.4052"/>
<dbReference type="GO" id="GO:0004812">
    <property type="term" value="F:aminoacyl-tRNA ligase activity"/>
    <property type="evidence" value="ECO:0007669"/>
    <property type="project" value="UniProtKB-KW"/>
</dbReference>
<feature type="chain" id="PRO_5005280837" evidence="1">
    <location>
        <begin position="21"/>
        <end position="177"/>
    </location>
</feature>
<evidence type="ECO:0000313" key="3">
    <source>
        <dbReference type="Proteomes" id="UP000035955"/>
    </source>
</evidence>
<keyword evidence="2" id="KW-0030">Aminoacyl-tRNA synthetase</keyword>
<name>A0A0J6S6W9_9HYPH</name>
<dbReference type="AlphaFoldDB" id="A0A0J6S6W9"/>
<proteinExistence type="predicted"/>
<dbReference type="EMBL" id="LABY01000258">
    <property type="protein sequence ID" value="KMO29382.1"/>
    <property type="molecule type" value="Genomic_DNA"/>
</dbReference>
<accession>A0A0J6S6W9</accession>
<gene>
    <name evidence="2" type="ORF">VQ02_29790</name>
</gene>
<sequence length="177" mass="19431">MRRSALSTLLWLGCLHGAHAQEAPFGLSWGPVDTVPKPSMVDREANITALTYFHDRPLAAGIDTDEVILEVCRDEGLQQVIWLSRPLSEAELPSRYEAIYREGVRRYGQPQTEPGAETVSWPSGRALLAVRKAVPGERRLTMLARGDHYEACSVAHQAATGHPASRHASDLILGQTP</sequence>
<dbReference type="Proteomes" id="UP000035955">
    <property type="component" value="Unassembled WGS sequence"/>
</dbReference>
<keyword evidence="2" id="KW-0436">Ligase</keyword>
<evidence type="ECO:0000256" key="1">
    <source>
        <dbReference type="SAM" id="SignalP"/>
    </source>
</evidence>
<dbReference type="RefSeq" id="WP_048447857.1">
    <property type="nucleotide sequence ID" value="NZ_LABY01000258.1"/>
</dbReference>
<evidence type="ECO:0000313" key="2">
    <source>
        <dbReference type="EMBL" id="KMO29382.1"/>
    </source>
</evidence>
<protein>
    <submittedName>
        <fullName evidence="2">Threonyl-trna synthetase</fullName>
    </submittedName>
</protein>
<reference evidence="2 3" key="1">
    <citation type="submission" date="2015-03" db="EMBL/GenBank/DDBJ databases">
        <title>Genome sequencing of Methylobacterium variabile DSM 16961.</title>
        <authorList>
            <person name="Chaudhry V."/>
            <person name="Patil P.B."/>
        </authorList>
    </citation>
    <scope>NUCLEOTIDE SEQUENCE [LARGE SCALE GENOMIC DNA]</scope>
    <source>
        <strain evidence="2 3">DSM 16961</strain>
    </source>
</reference>
<keyword evidence="1" id="KW-0732">Signal</keyword>